<feature type="signal peptide" evidence="1">
    <location>
        <begin position="1"/>
        <end position="29"/>
    </location>
</feature>
<sequence length="241" mass="25454">MRSFYRSGIPVGLAGLLCLSMLMPGLAQAMPIQVEQPQILVSGTGRASVAPDEATLTIAVETHATTAAAAASSNARQMQTVREALQRAGLPAAALSTQDYTVQARIRYEREQSRMDGYDAANTLKVKTRELARLGAYMDAALAAGATRIGGVEFTASQLDNVRRVALAQAIVQARGDAQAMADAAGGRLGELLELSTNPASPGPVPFRAAMAEQAKVETPISPGEVTVETVVSTRWRFMPR</sequence>
<evidence type="ECO:0000313" key="2">
    <source>
        <dbReference type="EMBL" id="MEK8089531.1"/>
    </source>
</evidence>
<dbReference type="PANTHER" id="PTHR34387">
    <property type="entry name" value="SLR1258 PROTEIN"/>
    <property type="match status" value="1"/>
</dbReference>
<comment type="caution">
    <text evidence="2">The sequence shown here is derived from an EMBL/GenBank/DDBJ whole genome shotgun (WGS) entry which is preliminary data.</text>
</comment>
<feature type="chain" id="PRO_5047221332" evidence="1">
    <location>
        <begin position="30"/>
        <end position="241"/>
    </location>
</feature>
<dbReference type="Gene3D" id="3.30.110.170">
    <property type="entry name" value="Protein of unknown function (DUF541), domain 1"/>
    <property type="match status" value="1"/>
</dbReference>
<dbReference type="RefSeq" id="WP_341370588.1">
    <property type="nucleotide sequence ID" value="NZ_JBBPCO010000006.1"/>
</dbReference>
<evidence type="ECO:0000313" key="3">
    <source>
        <dbReference type="Proteomes" id="UP001446205"/>
    </source>
</evidence>
<reference evidence="2 3" key="1">
    <citation type="submission" date="2024-04" db="EMBL/GenBank/DDBJ databases">
        <authorList>
            <person name="Abashina T."/>
            <person name="Shaikin A."/>
        </authorList>
    </citation>
    <scope>NUCLEOTIDE SEQUENCE [LARGE SCALE GENOMIC DNA]</scope>
    <source>
        <strain evidence="2 3">AAFK</strain>
    </source>
</reference>
<dbReference type="InterPro" id="IPR052022">
    <property type="entry name" value="26kDa_periplasmic_antigen"/>
</dbReference>
<dbReference type="Gene3D" id="3.30.70.2970">
    <property type="entry name" value="Protein of unknown function (DUF541), domain 2"/>
    <property type="match status" value="1"/>
</dbReference>
<gene>
    <name evidence="2" type="ORF">WOB96_07105</name>
</gene>
<keyword evidence="3" id="KW-1185">Reference proteome</keyword>
<organism evidence="2 3">
    <name type="scientific">Thermithiobacillus plumbiphilus</name>
    <dbReference type="NCBI Taxonomy" id="1729899"/>
    <lineage>
        <taxon>Bacteria</taxon>
        <taxon>Pseudomonadati</taxon>
        <taxon>Pseudomonadota</taxon>
        <taxon>Acidithiobacillia</taxon>
        <taxon>Acidithiobacillales</taxon>
        <taxon>Thermithiobacillaceae</taxon>
        <taxon>Thermithiobacillus</taxon>
    </lineage>
</organism>
<dbReference type="Pfam" id="PF04402">
    <property type="entry name" value="SIMPL"/>
    <property type="match status" value="1"/>
</dbReference>
<keyword evidence="1" id="KW-0732">Signal</keyword>
<name>A0ABU9D815_9PROT</name>
<proteinExistence type="predicted"/>
<dbReference type="Proteomes" id="UP001446205">
    <property type="component" value="Unassembled WGS sequence"/>
</dbReference>
<accession>A0ABU9D815</accession>
<protein>
    <submittedName>
        <fullName evidence="2">SIMPL domain-containing protein</fullName>
    </submittedName>
</protein>
<dbReference type="InterPro" id="IPR007497">
    <property type="entry name" value="SIMPL/DUF541"/>
</dbReference>
<dbReference type="EMBL" id="JBBPCO010000006">
    <property type="protein sequence ID" value="MEK8089531.1"/>
    <property type="molecule type" value="Genomic_DNA"/>
</dbReference>
<dbReference type="PANTHER" id="PTHR34387:SF2">
    <property type="entry name" value="SLR1258 PROTEIN"/>
    <property type="match status" value="1"/>
</dbReference>
<evidence type="ECO:0000256" key="1">
    <source>
        <dbReference type="SAM" id="SignalP"/>
    </source>
</evidence>